<dbReference type="InterPro" id="IPR053187">
    <property type="entry name" value="Notoamide_regulator"/>
</dbReference>
<evidence type="ECO:0000259" key="3">
    <source>
        <dbReference type="PROSITE" id="PS50048"/>
    </source>
</evidence>
<dbReference type="PROSITE" id="PS50048">
    <property type="entry name" value="ZN2_CY6_FUNGAL_2"/>
    <property type="match status" value="1"/>
</dbReference>
<organism evidence="4 5">
    <name type="scientific">Sarocladium strictum</name>
    <name type="common">Black bundle disease fungus</name>
    <name type="synonym">Acremonium strictum</name>
    <dbReference type="NCBI Taxonomy" id="5046"/>
    <lineage>
        <taxon>Eukaryota</taxon>
        <taxon>Fungi</taxon>
        <taxon>Dikarya</taxon>
        <taxon>Ascomycota</taxon>
        <taxon>Pezizomycotina</taxon>
        <taxon>Sordariomycetes</taxon>
        <taxon>Hypocreomycetidae</taxon>
        <taxon>Hypocreales</taxon>
        <taxon>Sarocladiaceae</taxon>
        <taxon>Sarocladium</taxon>
    </lineage>
</organism>
<dbReference type="Proteomes" id="UP001175261">
    <property type="component" value="Unassembled WGS sequence"/>
</dbReference>
<proteinExistence type="predicted"/>
<dbReference type="Gene3D" id="4.10.240.10">
    <property type="entry name" value="Zn(2)-C6 fungal-type DNA-binding domain"/>
    <property type="match status" value="1"/>
</dbReference>
<feature type="region of interest" description="Disordered" evidence="2">
    <location>
        <begin position="1"/>
        <end position="47"/>
    </location>
</feature>
<feature type="compositionally biased region" description="Low complexity" evidence="2">
    <location>
        <begin position="19"/>
        <end position="30"/>
    </location>
</feature>
<dbReference type="PANTHER" id="PTHR47256:SF1">
    <property type="entry name" value="ZN(II)2CYS6 TRANSCRIPTION FACTOR (EUROFUNG)"/>
    <property type="match status" value="1"/>
</dbReference>
<dbReference type="SMART" id="SM00066">
    <property type="entry name" value="GAL4"/>
    <property type="match status" value="1"/>
</dbReference>
<dbReference type="Pfam" id="PF00172">
    <property type="entry name" value="Zn_clus"/>
    <property type="match status" value="1"/>
</dbReference>
<dbReference type="AlphaFoldDB" id="A0AA39GE18"/>
<feature type="compositionally biased region" description="Basic and acidic residues" evidence="2">
    <location>
        <begin position="1"/>
        <end position="10"/>
    </location>
</feature>
<comment type="caution">
    <text evidence="4">The sequence shown here is derived from an EMBL/GenBank/DDBJ whole genome shotgun (WGS) entry which is preliminary data.</text>
</comment>
<keyword evidence="5" id="KW-1185">Reference proteome</keyword>
<name>A0AA39GE18_SARSR</name>
<dbReference type="SUPFAM" id="SSF57701">
    <property type="entry name" value="Zn2/Cys6 DNA-binding domain"/>
    <property type="match status" value="1"/>
</dbReference>
<keyword evidence="1" id="KW-0539">Nucleus</keyword>
<reference evidence="4" key="1">
    <citation type="submission" date="2022-10" db="EMBL/GenBank/DDBJ databases">
        <title>Determination and structural analysis of whole genome sequence of Sarocladium strictum F4-1.</title>
        <authorList>
            <person name="Hu L."/>
            <person name="Jiang Y."/>
        </authorList>
    </citation>
    <scope>NUCLEOTIDE SEQUENCE</scope>
    <source>
        <strain evidence="4">F4-1</strain>
    </source>
</reference>
<accession>A0AA39GE18</accession>
<sequence length="746" mass="83118">MSSSRADQRPLKRQTRILPAPIAPSSSSAPDIKPTVTGPVLDDNQTLPKRPRIGVVVACDRCRLKKIRCDGGRPTCTACSRKGFSECHYEEPSAKNPNAGYLVEGIRLLLSMSPSQATAALLAVGDMERDVEIIAALQGMASSPTRQTAYITGPSSGFARFLERKHPISYPIQEPMSPREPRNSVIQLTAPGSTIYQDSESTPMDLVEAREEETESHANVSRIADVSSKSQHDPTKLDGLNIRRWTNVAVSDHFAARAIFLYLETDHQLLFPFNRKLFVEALLSPGSNPYCSPCLVNALMYWCCQKLAFVDQEAVAKADLFRREAEKILNTDSKQLTALNMAAEVFLCLGNLLQGKDDTTVSHLANAAAIGVNMCLFGVPEDIGWATLSRLTPEEIQASMYPTWGAFNWIVLMSLFYKQQGIIYPDHPPVMPIPHSVLGPLDQTEDLQNQTIGTGYEKAEQVPEQGIVFTSLCRFWRIMHEVAAVYHENRPTFVQGPMSLQFAEFKYRELLAWADDFPPSLCRSEENPESMIILRLWLHSAILEIFHPFLRNEITLESKQRLRTFSAANATPDDAYNASIQQLKQLILVSNSYTTSRYNIIWQTALLYAANGMLRSRDEDRLEYFLICIYSFRRMRHCFRITVSIAQAILATAMQQGVISGTLASMIIADLRARAPDGQEPGERPTHAPLIADLDSVMTDPAGMSVVQLAGELDDSYWINRYTGLFNEASQSVEPKPLSSISEVTG</sequence>
<dbReference type="PANTHER" id="PTHR47256">
    <property type="entry name" value="ZN(II)2CYS6 TRANSCRIPTION FACTOR (EUROFUNG)-RELATED"/>
    <property type="match status" value="1"/>
</dbReference>
<protein>
    <recommendedName>
        <fullName evidence="3">Zn(2)-C6 fungal-type domain-containing protein</fullName>
    </recommendedName>
</protein>
<gene>
    <name evidence="4" type="ORF">NLU13_7466</name>
</gene>
<dbReference type="InterPro" id="IPR036864">
    <property type="entry name" value="Zn2-C6_fun-type_DNA-bd_sf"/>
</dbReference>
<dbReference type="EMBL" id="JAPDFR010000007">
    <property type="protein sequence ID" value="KAK0384988.1"/>
    <property type="molecule type" value="Genomic_DNA"/>
</dbReference>
<evidence type="ECO:0000313" key="4">
    <source>
        <dbReference type="EMBL" id="KAK0384988.1"/>
    </source>
</evidence>
<dbReference type="GO" id="GO:0008270">
    <property type="term" value="F:zinc ion binding"/>
    <property type="evidence" value="ECO:0007669"/>
    <property type="project" value="InterPro"/>
</dbReference>
<dbReference type="CDD" id="cd00067">
    <property type="entry name" value="GAL4"/>
    <property type="match status" value="1"/>
</dbReference>
<evidence type="ECO:0000313" key="5">
    <source>
        <dbReference type="Proteomes" id="UP001175261"/>
    </source>
</evidence>
<dbReference type="PROSITE" id="PS00463">
    <property type="entry name" value="ZN2_CY6_FUNGAL_1"/>
    <property type="match status" value="1"/>
</dbReference>
<dbReference type="GO" id="GO:0000981">
    <property type="term" value="F:DNA-binding transcription factor activity, RNA polymerase II-specific"/>
    <property type="evidence" value="ECO:0007669"/>
    <property type="project" value="InterPro"/>
</dbReference>
<evidence type="ECO:0000256" key="1">
    <source>
        <dbReference type="ARBA" id="ARBA00023242"/>
    </source>
</evidence>
<evidence type="ECO:0000256" key="2">
    <source>
        <dbReference type="SAM" id="MobiDB-lite"/>
    </source>
</evidence>
<feature type="domain" description="Zn(2)-C6 fungal-type" evidence="3">
    <location>
        <begin position="58"/>
        <end position="89"/>
    </location>
</feature>
<dbReference type="CDD" id="cd12148">
    <property type="entry name" value="fungal_TF_MHR"/>
    <property type="match status" value="1"/>
</dbReference>
<dbReference type="InterPro" id="IPR001138">
    <property type="entry name" value="Zn2Cys6_DnaBD"/>
</dbReference>